<reference evidence="2" key="1">
    <citation type="submission" date="2018-05" db="EMBL/GenBank/DDBJ databases">
        <authorList>
            <person name="Lanie J.A."/>
            <person name="Ng W.-L."/>
            <person name="Kazmierczak K.M."/>
            <person name="Andrzejewski T.M."/>
            <person name="Davidsen T.M."/>
            <person name="Wayne K.J."/>
            <person name="Tettelin H."/>
            <person name="Glass J.I."/>
            <person name="Rusch D."/>
            <person name="Podicherti R."/>
            <person name="Tsui H.-C.T."/>
            <person name="Winkler M.E."/>
        </authorList>
    </citation>
    <scope>NUCLEOTIDE SEQUENCE</scope>
</reference>
<gene>
    <name evidence="2" type="ORF">METZ01_LOCUS492460</name>
</gene>
<feature type="domain" description="PrkA AAA" evidence="1">
    <location>
        <begin position="26"/>
        <end position="93"/>
    </location>
</feature>
<evidence type="ECO:0000259" key="1">
    <source>
        <dbReference type="Pfam" id="PF08298"/>
    </source>
</evidence>
<dbReference type="EMBL" id="UINC01214394">
    <property type="protein sequence ID" value="SVE39606.1"/>
    <property type="molecule type" value="Genomic_DNA"/>
</dbReference>
<evidence type="ECO:0000313" key="2">
    <source>
        <dbReference type="EMBL" id="SVE39606.1"/>
    </source>
</evidence>
<feature type="non-terminal residue" evidence="2">
    <location>
        <position position="93"/>
    </location>
</feature>
<name>A0A383D4X8_9ZZZZ</name>
<proteinExistence type="predicted"/>
<dbReference type="AlphaFoldDB" id="A0A383D4X8"/>
<sequence>MNSQLSIEDIFLESDREAQRFRWSGTFSDYLKIVIDNPQISRLSHSLIYDAIVSEGVDSTPDGQSVYGLFKNSLFGLEAPLDRVVQYFASSAQ</sequence>
<dbReference type="Pfam" id="PF08298">
    <property type="entry name" value="AAA_PrkA"/>
    <property type="match status" value="1"/>
</dbReference>
<protein>
    <recommendedName>
        <fullName evidence="1">PrkA AAA domain-containing protein</fullName>
    </recommendedName>
</protein>
<organism evidence="2">
    <name type="scientific">marine metagenome</name>
    <dbReference type="NCBI Taxonomy" id="408172"/>
    <lineage>
        <taxon>unclassified sequences</taxon>
        <taxon>metagenomes</taxon>
        <taxon>ecological metagenomes</taxon>
    </lineage>
</organism>
<dbReference type="InterPro" id="IPR013153">
    <property type="entry name" value="Prk_AAA"/>
</dbReference>
<accession>A0A383D4X8</accession>